<evidence type="ECO:0000259" key="2">
    <source>
        <dbReference type="PROSITE" id="PS50853"/>
    </source>
</evidence>
<evidence type="ECO:0000313" key="3">
    <source>
        <dbReference type="EMBL" id="VDP76496.1"/>
    </source>
</evidence>
<reference evidence="3 4" key="2">
    <citation type="submission" date="2018-11" db="EMBL/GenBank/DDBJ databases">
        <authorList>
            <consortium name="Pathogen Informatics"/>
        </authorList>
    </citation>
    <scope>NUCLEOTIDE SEQUENCE [LARGE SCALE GENOMIC DNA]</scope>
    <source>
        <strain evidence="3 4">Egypt</strain>
    </source>
</reference>
<proteinExistence type="predicted"/>
<feature type="domain" description="Fibronectin type-III" evidence="2">
    <location>
        <begin position="1"/>
        <end position="106"/>
    </location>
</feature>
<reference evidence="5" key="1">
    <citation type="submission" date="2016-06" db="UniProtKB">
        <authorList>
            <consortium name="WormBaseParasite"/>
        </authorList>
    </citation>
    <scope>IDENTIFICATION</scope>
</reference>
<name>A0A183AFN4_9TREM</name>
<feature type="compositionally biased region" description="Polar residues" evidence="1">
    <location>
        <begin position="715"/>
        <end position="727"/>
    </location>
</feature>
<feature type="domain" description="Fibronectin type-III" evidence="2">
    <location>
        <begin position="108"/>
        <end position="236"/>
    </location>
</feature>
<dbReference type="Pfam" id="PF00041">
    <property type="entry name" value="fn3"/>
    <property type="match status" value="2"/>
</dbReference>
<dbReference type="SUPFAM" id="SSF49265">
    <property type="entry name" value="Fibronectin type III"/>
    <property type="match status" value="4"/>
</dbReference>
<dbReference type="EMBL" id="UZAN01042661">
    <property type="protein sequence ID" value="VDP76496.1"/>
    <property type="molecule type" value="Genomic_DNA"/>
</dbReference>
<evidence type="ECO:0000313" key="5">
    <source>
        <dbReference type="WBParaSite" id="ECPE_0000578201-mRNA-1"/>
    </source>
</evidence>
<feature type="region of interest" description="Disordered" evidence="1">
    <location>
        <begin position="1326"/>
        <end position="1488"/>
    </location>
</feature>
<dbReference type="SMART" id="SM00060">
    <property type="entry name" value="FN3"/>
    <property type="match status" value="3"/>
</dbReference>
<feature type="compositionally biased region" description="Low complexity" evidence="1">
    <location>
        <begin position="738"/>
        <end position="749"/>
    </location>
</feature>
<dbReference type="Proteomes" id="UP000272942">
    <property type="component" value="Unassembled WGS sequence"/>
</dbReference>
<dbReference type="WBParaSite" id="ECPE_0000578201-mRNA-1">
    <property type="protein sequence ID" value="ECPE_0000578201-mRNA-1"/>
    <property type="gene ID" value="ECPE_0000578201"/>
</dbReference>
<dbReference type="PANTHER" id="PTHR46957">
    <property type="entry name" value="CYTOKINE RECEPTOR"/>
    <property type="match status" value="1"/>
</dbReference>
<feature type="region of interest" description="Disordered" evidence="1">
    <location>
        <begin position="1225"/>
        <end position="1266"/>
    </location>
</feature>
<dbReference type="OrthoDB" id="10001713at2759"/>
<feature type="compositionally biased region" description="Low complexity" evidence="1">
    <location>
        <begin position="1449"/>
        <end position="1470"/>
    </location>
</feature>
<dbReference type="InterPro" id="IPR036116">
    <property type="entry name" value="FN3_sf"/>
</dbReference>
<dbReference type="CDD" id="cd00063">
    <property type="entry name" value="FN3"/>
    <property type="match status" value="3"/>
</dbReference>
<dbReference type="SUPFAM" id="SSF48726">
    <property type="entry name" value="Immunoglobulin"/>
    <property type="match status" value="1"/>
</dbReference>
<accession>A0A183AFN4</accession>
<dbReference type="InterPro" id="IPR013783">
    <property type="entry name" value="Ig-like_fold"/>
</dbReference>
<dbReference type="PROSITE" id="PS50853">
    <property type="entry name" value="FN3"/>
    <property type="match status" value="3"/>
</dbReference>
<feature type="region of interest" description="Disordered" evidence="1">
    <location>
        <begin position="715"/>
        <end position="751"/>
    </location>
</feature>
<feature type="region of interest" description="Disordered" evidence="1">
    <location>
        <begin position="1112"/>
        <end position="1131"/>
    </location>
</feature>
<sequence>VPDPVSFVQNSSRTTATTVSFAWLPPTRDGNKPVRKYRIRYSHSDEAHSTQQSNVTELDVNASLRRIELKNLRPYTKYHITVAAINDVGPSVENALALTTQEAKPDGPVRQLVANGTASDTIVVAWDNPAPEHLNGNVDRYWVCRQRVNDSLTVSELARLPWPDETSEEQMSNSGINARGRYGPIHCAKVVRQRDYEVTGLPKFTAYAFRVIALNSKGPSPPAFVQARTLEDLPQAPPADVTCASQQHSITVSWNPPHPNTINGILTEYHVSYFAANAYGEHIKANALNGSCVMVSWSHPRKPQGHTRSYCLEAIPLVETAQDGIVNLYPYPTPYPDRGKGPCVRPDFSRPYNYYSYCAPLGIISIGGKLLVQNKMRVVMDCLVIGGYQPQWNYPHDNLDGLEVFENGTLLIESANVMHSGKYECFTGLDKIFYTLTVQEPPRKPIWHKFTPSLRGIQAEWLSPGSTRLDAPILWFHLNWTNLYTGISQSIRLPADQRTYYLSNLTCATTVRFQLCAENKVGNSSLTDVTSWTTLGSAPLAANAAQLIPNQLRQQTTVSFNLSSFLPGNGCPPLFYRLLIAPSQDGHFGLKEPLINRTLTRADLITLDGLSRCCYNVTQLSSGAHYHYKVVATNPAGSVSVQGQFWTLTVFGREPVLRQTHQVGQAGLLQQPTVIVPITALFAIILVVLIAIPFFCRHRRLEESLRPAKELNTQCQNDLRPGDSQSAHPVASHHPHGAHGLPHQAQAHAQHQRLLMGGQPHQPHHHAYNPYHPNRPVRDGLPPIPGQSDSQASTVVMNHVTNRVPIEEDRLSTNSVDSEGNINPYATYAASGFPERPDGTGPAVPGTSTIGAKSHAVVTLADTMPGVSSRVPAAGHYARDTVDARMGTLWNTAFKRGGTNHIHAGPDPMIGQSAASTHHYHYPNLDTGQIGNSTVGRRPRLIRCGSGSRLGPSPAFVDPRLLPPATAALIDPIFAPYDNSTLSGEPDLDLEDELARVSGLGPIPPGMRRRVNSFESLHRLPGGLSQTYHRGFGAGVPGRSLVPGGLILPGTRTMLPAGAVGPTSVSFYDPGVGIRQPDPMVAYRGSVLSSTTASSNQDELMQAYEYGRRNQPRGLVHNTTQPSLLPLGPMDPRLRAPNRTESMDRTPTVIHHPGLMTQVSAPATAAMANASVSGAELVDVSGAGGGGGSGESSDVTDSGIRQFTQQPPKPDEARHATCEVPLMYDGAGPSSAAGPGGFRSRPVAGRNRTDGRHGFPSQTGDADWSSEMTDTYASVDYNGTPYGPGSSVAGAGLSRAGLQKGTRGLYGANGTAGLLPVSTRARQPLPALPGTATTIGYPDPSAYGTRYGPAQSGPYYPATAGRPTAFNPTRSSEQMRRRGQPTGTVDPRDLTVSATGTAATGRIQTSLLDDSDSYPSEVRTLLPRSITGGAPPISGRTNRPRGPPVGSEQQQQQHPPTSSSTIAPIPSGAPRPDSGTEENVYTSEFVLV</sequence>
<gene>
    <name evidence="3" type="ORF">ECPE_LOCUS5769</name>
</gene>
<organism evidence="5">
    <name type="scientific">Echinostoma caproni</name>
    <dbReference type="NCBI Taxonomy" id="27848"/>
    <lineage>
        <taxon>Eukaryota</taxon>
        <taxon>Metazoa</taxon>
        <taxon>Spiralia</taxon>
        <taxon>Lophotrochozoa</taxon>
        <taxon>Platyhelminthes</taxon>
        <taxon>Trematoda</taxon>
        <taxon>Digenea</taxon>
        <taxon>Plagiorchiida</taxon>
        <taxon>Echinostomata</taxon>
        <taxon>Echinostomatoidea</taxon>
        <taxon>Echinostomatidae</taxon>
        <taxon>Echinostoma</taxon>
    </lineage>
</organism>
<dbReference type="InterPro" id="IPR036179">
    <property type="entry name" value="Ig-like_dom_sf"/>
</dbReference>
<dbReference type="PANTHER" id="PTHR46957:SF3">
    <property type="entry name" value="CYTOKINE RECEPTOR"/>
    <property type="match status" value="1"/>
</dbReference>
<protein>
    <submittedName>
        <fullName evidence="5">Protein-tyrosine-phosphatase</fullName>
    </submittedName>
</protein>
<evidence type="ECO:0000313" key="4">
    <source>
        <dbReference type="Proteomes" id="UP000272942"/>
    </source>
</evidence>
<dbReference type="InterPro" id="IPR003961">
    <property type="entry name" value="FN3_dom"/>
</dbReference>
<feature type="compositionally biased region" description="Polar residues" evidence="1">
    <location>
        <begin position="1256"/>
        <end position="1266"/>
    </location>
</feature>
<dbReference type="InterPro" id="IPR050713">
    <property type="entry name" value="RTP_Phos/Ushers"/>
</dbReference>
<keyword evidence="4" id="KW-1185">Reference proteome</keyword>
<dbReference type="GO" id="GO:0016020">
    <property type="term" value="C:membrane"/>
    <property type="evidence" value="ECO:0007669"/>
    <property type="project" value="UniProtKB-SubCell"/>
</dbReference>
<feature type="region of interest" description="Disordered" evidence="1">
    <location>
        <begin position="1181"/>
        <end position="1213"/>
    </location>
</feature>
<dbReference type="Gene3D" id="2.60.40.10">
    <property type="entry name" value="Immunoglobulins"/>
    <property type="match status" value="4"/>
</dbReference>
<evidence type="ECO:0000256" key="1">
    <source>
        <dbReference type="SAM" id="MobiDB-lite"/>
    </source>
</evidence>
<feature type="domain" description="Fibronectin type-III" evidence="2">
    <location>
        <begin position="441"/>
        <end position="537"/>
    </location>
</feature>
<feature type="compositionally biased region" description="Polar residues" evidence="1">
    <location>
        <begin position="1392"/>
        <end position="1408"/>
    </location>
</feature>